<proteinExistence type="predicted"/>
<dbReference type="PROSITE" id="PS50526">
    <property type="entry name" value="RDRP_SSRNA_NEG_NONSEG"/>
    <property type="match status" value="1"/>
</dbReference>
<dbReference type="InterPro" id="IPR014023">
    <property type="entry name" value="Mononeg_RNA_pol_cat"/>
</dbReference>
<evidence type="ECO:0000256" key="9">
    <source>
        <dbReference type="ARBA" id="ARBA00022695"/>
    </source>
</evidence>
<keyword evidence="14" id="KW-0693">Viral RNA replication</keyword>
<dbReference type="Pfam" id="PF00946">
    <property type="entry name" value="Mononeg_RNA_pol"/>
    <property type="match status" value="1"/>
</dbReference>
<keyword evidence="13" id="KW-0946">Virion</keyword>
<keyword evidence="12" id="KW-0067">ATP-binding</keyword>
<evidence type="ECO:0000256" key="5">
    <source>
        <dbReference type="ARBA" id="ARBA00022603"/>
    </source>
</evidence>
<dbReference type="InterPro" id="IPR025786">
    <property type="entry name" value="Mononega_L_MeTrfase"/>
</dbReference>
<evidence type="ECO:0000256" key="18">
    <source>
        <dbReference type="ARBA" id="ARBA00024499"/>
    </source>
</evidence>
<dbReference type="GO" id="GO:0044423">
    <property type="term" value="C:virion component"/>
    <property type="evidence" value="ECO:0007669"/>
    <property type="project" value="UniProtKB-KW"/>
</dbReference>
<keyword evidence="9" id="KW-0548">Nucleotidyltransferase</keyword>
<evidence type="ECO:0000256" key="10">
    <source>
        <dbReference type="ARBA" id="ARBA00022741"/>
    </source>
</evidence>
<keyword evidence="5" id="KW-0489">Methyltransferase</keyword>
<evidence type="ECO:0000256" key="16">
    <source>
        <dbReference type="ARBA" id="ARBA00023268"/>
    </source>
</evidence>
<dbReference type="GO" id="GO:0005524">
    <property type="term" value="F:ATP binding"/>
    <property type="evidence" value="ECO:0007669"/>
    <property type="project" value="UniProtKB-KW"/>
</dbReference>
<feature type="domain" description="RdRp catalytic" evidence="25">
    <location>
        <begin position="582"/>
        <end position="756"/>
    </location>
</feature>
<dbReference type="InterPro" id="IPR026890">
    <property type="entry name" value="Mononeg_mRNAcap"/>
</dbReference>
<evidence type="ECO:0000256" key="7">
    <source>
        <dbReference type="ARBA" id="ARBA00022679"/>
    </source>
</evidence>
<sequence>MSDELFACEDRILGEDPRDELPPMGKEAKIRRETACIPGHLSQPIYGAEVDMIYTGLDWACSRHKKLEKHCEGCGTFRDYPQIYDDVEQWLMGEHVDAISLESRIKVIMEGVKNYPLQRSAFCYSARNLVPSEMVFEWSKDKVRKFKELFYLIREDLRTMMKVEQFKDSVCFEEIPMGNMKYHRDGKFEREISIITIRGKRVLVPTTLVLCCADKLQSLFGLKLYWILSDLFDRYPGHSIFRTGCDLIYRFRSLRATCVEGFFGFAASWEALIVGDTIAQSDDEGDTGLFANQIESMQVYLDDIKTSLTMMDFLPPRNCGISERRLWLELTGMTKIFGYPILREEMLLDQLREHGVNSHPDFSFPTLSHVMGLIKRDFIINYRAKTGKFPNIAYCPEKIKSYMDRDEIFPKWLTRDYDAWNSVVFSQTLDFDYSPDLSELTKDSACAVPLSQWPSMYDRCAYKYHYGKDMPRYDKKKCHTRVVMAFLEADEDKVRKLVRDIERMHLNPENRIIVQCGKELEQKEFSGRAFTKQTPEQRYLQVVMEMNIADNIFRFVPEQSMTDGEVALANRQMSQYRELGGRVDFMSMDLTKWCLRHRSVMVEEIGKMYDSLFGLNGLYQTSHDFFVHCNVFVNSRMCPPDYDDEGNPIPGPFFMNNFVGGCEGLHQKKWTHMTIGIIKLALERTGIKGTLMGQGDNQIVMLHYDSSQIENRPSIRSAFLAQCERLFNSLGHRLKRQETWYSSQLHEYGKLRMYKGVIVSQGTKKSTKLIPDINDGLFAISSSIATLNTLTEAIAKGNQDADVAFMMNQTLLASYLHRKSIIQSSKASNVRALLMFPTDFGGISLSTFHSHSVRGHDDPVTLWLAIYKVIESLDHTLYSDIMRCVMLYPSSPAITSLDRTRLIEDPHCLRVATLPTANRKISEYCLQYLKSDNVTNPAIKRLYQTSVSMDYNKLIEILDKMEPLYASLANVILKNSNAGIGMLLQGKFTSIKTIEVASKKYGDVSLIELIQQTNNKFKSALKSRMFRANLSRNLDVFNSHACPTQLAEHMRKEHWNRNLVGVTKPPHIHQVVLIDHDKSTEEQKKRSVLVRLSSVVRSKNLSGCSKFGPYNGYVGSRTKVKVKPPSANIMEKTSYTKGLQTLGRTMTWMQLYNNVEIASLCQDLMNEKLVVLADSMKSDVLKDVHETVMSGNPFHRLMSQVESTTSSINGMITTTSHFSQSSNPMQNMSREGEDFSIFFQYVYSANIAVLSSLSSISDLPPVIDAVLECTTCTYELPEPRFDLDYKKPDPCSALQEYSLESKLNIISEDLSVPFAVAIGEEIAKNVDENYRLNHGHGSYNSPHKSIKQTKISINDFKRLDLLDIICSMIVHSRHCGTLISENHEAVLAESNDLSFSGLATLVLESNSRERLFEIVGSGVSQHTMVTQAERMSAFISSNIVKLFLDYRDHIEKHILPVEFKVSGDGWRFSVFSRLARMYNSHKIWYNRKSYRWGERRGSIGVIVSSFNIKLKKYPIEMHEVVQYWRPNPTRSPVIIDQEQSLVPVSQPYYPFADVDAFRHAMSSDFNMGHLSYNFLAFMARPIMNLSSAASKYIEILCMLNVIDEFKSSDLMIICLAEGSGGTLDRLLDAFPSAIGTYNTLLEPECDNRQVATDCAPPAAVVTSNTTRCRNYNLSSGETDITKAAFIEKLERCIRENISKRTLLTMDAESMNRSDNINHIENLVPLVDKYHIRLSIIKVFLSPNLINFLESFMSRFHDLDWTLFKPISSNPISHEIFLLIQKKNTSDMMTICRENMRSDYQFLMTEAPKMTNRCLRSYILASASVYHMFKRMYSNELSCLGDKWVPSKACGLICKVTLHSYIHTARLIESCSYLESVRVLIRGGGQPHTLHDYIQRIIFLSTFLSSNLKSTEMKLSQLSSVVIDKSTIESQLKYNTGAWIVKANMLGGTYLSEWRDIKFFIRHIHDDPCKCIPELPTPIEDELPNSIVKRAFKNMEVLNLIEVNEFFCLHDQIP</sequence>
<comment type="subcellular location">
    <subcellularLocation>
        <location evidence="1">Virion</location>
    </subcellularLocation>
</comment>
<keyword evidence="4" id="KW-0696">RNA-directed RNA polymerase</keyword>
<protein>
    <recommendedName>
        <fullName evidence="21">Replicase</fullName>
        <ecNumber evidence="19">2.1.1.375</ecNumber>
        <ecNumber evidence="2">2.7.7.48</ecNumber>
        <ecNumber evidence="3">2.7.7.88</ecNumber>
    </recommendedName>
    <alternativeName>
        <fullName evidence="20">Transcriptase</fullName>
    </alternativeName>
</protein>
<evidence type="ECO:0000256" key="2">
    <source>
        <dbReference type="ARBA" id="ARBA00012494"/>
    </source>
</evidence>
<accession>A0A481XWP2</accession>
<name>A0A481XWP2_9MONO</name>
<comment type="catalytic activity">
    <reaction evidence="24">
        <text>GTP + H2O = GDP + phosphate + H(+)</text>
        <dbReference type="Rhea" id="RHEA:19669"/>
        <dbReference type="ChEBI" id="CHEBI:15377"/>
        <dbReference type="ChEBI" id="CHEBI:15378"/>
        <dbReference type="ChEBI" id="CHEBI:37565"/>
        <dbReference type="ChEBI" id="CHEBI:43474"/>
        <dbReference type="ChEBI" id="CHEBI:58189"/>
    </reaction>
</comment>
<evidence type="ECO:0000256" key="3">
    <source>
        <dbReference type="ARBA" id="ARBA00012582"/>
    </source>
</evidence>
<keyword evidence="7" id="KW-0808">Transferase</keyword>
<comment type="catalytic activity">
    <reaction evidence="23">
        <text>a 5'-end (5'-triphosphoguanosine)-adenylyl-adenylyl-cytidylyl-adenosine in mRNA + 2 S-adenosyl-L-methionine = a 5'-end (N(7)-methyl 5'-triphosphoguanosine)-(2'-O-methyladenylyl)-adenylyl-cytidylyl-adenosine in mRNA + 2 S-adenosyl-L-homocysteine + H(+)</text>
        <dbReference type="Rhea" id="RHEA:65376"/>
        <dbReference type="Rhea" id="RHEA-COMP:16797"/>
        <dbReference type="Rhea" id="RHEA-COMP:16798"/>
        <dbReference type="ChEBI" id="CHEBI:15378"/>
        <dbReference type="ChEBI" id="CHEBI:57856"/>
        <dbReference type="ChEBI" id="CHEBI:59789"/>
        <dbReference type="ChEBI" id="CHEBI:156483"/>
        <dbReference type="ChEBI" id="CHEBI:156484"/>
        <dbReference type="EC" id="2.1.1.375"/>
    </reaction>
</comment>
<dbReference type="Pfam" id="PF14314">
    <property type="entry name" value="Methyltrans_Mon_2nd"/>
    <property type="match status" value="1"/>
</dbReference>
<keyword evidence="15" id="KW-0506">mRNA capping</keyword>
<comment type="catalytic activity">
    <reaction evidence="17">
        <text>a 5'-end triphospho-adenylyl-adenylyl-cytidylyl-adenosine in mRNA + GDP + H(+) = a 5'-end (5'-triphosphoguanosine)-adenylyl-adenylyl-cytidylyl-adenosine in mRNA + diphosphate</text>
        <dbReference type="Rhea" id="RHEA:65436"/>
        <dbReference type="Rhea" id="RHEA-COMP:16797"/>
        <dbReference type="Rhea" id="RHEA-COMP:16799"/>
        <dbReference type="ChEBI" id="CHEBI:15378"/>
        <dbReference type="ChEBI" id="CHEBI:33019"/>
        <dbReference type="ChEBI" id="CHEBI:58189"/>
        <dbReference type="ChEBI" id="CHEBI:156484"/>
        <dbReference type="ChEBI" id="CHEBI:156503"/>
        <dbReference type="EC" id="2.7.7.88"/>
    </reaction>
</comment>
<comment type="catalytic activity">
    <reaction evidence="22">
        <text>a 5'-end (5'-triphosphoguanosine)-adenylyl-adenylyl-cytidylyl-adenosine in mRNA + S-adenosyl-L-methionine = a 5'-end (5'-triphosphoguanosine)-(2'-O-methyladenylyl)-adenylyl-cytidylyl-adenosine in mRNA + S-adenosyl-L-homocysteine + H(+)</text>
        <dbReference type="Rhea" id="RHEA:65380"/>
        <dbReference type="Rhea" id="RHEA-COMP:16797"/>
        <dbReference type="Rhea" id="RHEA-COMP:16801"/>
        <dbReference type="ChEBI" id="CHEBI:15378"/>
        <dbReference type="ChEBI" id="CHEBI:57856"/>
        <dbReference type="ChEBI" id="CHEBI:59789"/>
        <dbReference type="ChEBI" id="CHEBI:156482"/>
        <dbReference type="ChEBI" id="CHEBI:156484"/>
    </reaction>
</comment>
<evidence type="ECO:0000256" key="6">
    <source>
        <dbReference type="ARBA" id="ARBA00022664"/>
    </source>
</evidence>
<dbReference type="GO" id="GO:0004482">
    <property type="term" value="F:mRNA 5'-cap (guanine-N7-)-methyltransferase activity"/>
    <property type="evidence" value="ECO:0007669"/>
    <property type="project" value="InterPro"/>
</dbReference>
<comment type="catalytic activity">
    <reaction evidence="18">
        <text>a 5'-end (5'-triphosphoguanosine)-(2'-O-methyladenylyl)-adenylyl-cytidylyl-adenosine in mRNA + S-adenosyl-L-methionine = a 5'-end (N(7)-methyl 5'-triphosphoguanosine)-(2'-O-methyladenylyl)-adenylyl-cytidylyl-adenosine in mRNA + S-adenosyl-L-homocysteine</text>
        <dbReference type="Rhea" id="RHEA:65440"/>
        <dbReference type="Rhea" id="RHEA-COMP:16798"/>
        <dbReference type="Rhea" id="RHEA-COMP:16801"/>
        <dbReference type="ChEBI" id="CHEBI:57856"/>
        <dbReference type="ChEBI" id="CHEBI:59789"/>
        <dbReference type="ChEBI" id="CHEBI:156482"/>
        <dbReference type="ChEBI" id="CHEBI:156483"/>
    </reaction>
</comment>
<feature type="domain" description="Mononegavirus-type SAM-dependent 2'-O-MTase" evidence="26">
    <location>
        <begin position="1580"/>
        <end position="1778"/>
    </location>
</feature>
<evidence type="ECO:0000259" key="26">
    <source>
        <dbReference type="PROSITE" id="PS51590"/>
    </source>
</evidence>
<evidence type="ECO:0000256" key="24">
    <source>
        <dbReference type="ARBA" id="ARBA00048548"/>
    </source>
</evidence>
<evidence type="ECO:0000256" key="22">
    <source>
        <dbReference type="ARBA" id="ARBA00047332"/>
    </source>
</evidence>
<dbReference type="InterPro" id="IPR039530">
    <property type="entry name" value="L_methyltransferase_rhabdo"/>
</dbReference>
<dbReference type="EMBL" id="MH822963">
    <property type="protein sequence ID" value="QBK47204.1"/>
    <property type="molecule type" value="Viral_cRNA"/>
</dbReference>
<evidence type="ECO:0000256" key="17">
    <source>
        <dbReference type="ARBA" id="ARBA00024494"/>
    </source>
</evidence>
<evidence type="ECO:0000256" key="19">
    <source>
        <dbReference type="ARBA" id="ARBA00026099"/>
    </source>
</evidence>
<evidence type="ECO:0000256" key="4">
    <source>
        <dbReference type="ARBA" id="ARBA00022484"/>
    </source>
</evidence>
<evidence type="ECO:0000256" key="8">
    <source>
        <dbReference type="ARBA" id="ARBA00022691"/>
    </source>
</evidence>
<dbReference type="GO" id="GO:0003968">
    <property type="term" value="F:RNA-directed RNA polymerase activity"/>
    <property type="evidence" value="ECO:0007669"/>
    <property type="project" value="UniProtKB-KW"/>
</dbReference>
<dbReference type="GO" id="GO:0016787">
    <property type="term" value="F:hydrolase activity"/>
    <property type="evidence" value="ECO:0007669"/>
    <property type="project" value="UniProtKB-KW"/>
</dbReference>
<evidence type="ECO:0000256" key="21">
    <source>
        <dbReference type="ARBA" id="ARBA00031012"/>
    </source>
</evidence>
<keyword evidence="10" id="KW-0547">Nucleotide-binding</keyword>
<evidence type="ECO:0000256" key="20">
    <source>
        <dbReference type="ARBA" id="ARBA00030436"/>
    </source>
</evidence>
<evidence type="ECO:0000256" key="12">
    <source>
        <dbReference type="ARBA" id="ARBA00022840"/>
    </source>
</evidence>
<evidence type="ECO:0000256" key="15">
    <source>
        <dbReference type="ARBA" id="ARBA00023042"/>
    </source>
</evidence>
<evidence type="ECO:0000259" key="25">
    <source>
        <dbReference type="PROSITE" id="PS50526"/>
    </source>
</evidence>
<reference evidence="27" key="1">
    <citation type="journal article" date="2019" name="BMC Genomics">
        <title>An insight into the sialotranscriptome and virome of Amazonian anophelines.</title>
        <authorList>
            <person name="Scarpassa V.M."/>
            <person name="Debat H.J."/>
            <person name="Alencar R.B."/>
            <person name="Saraiva J.F."/>
            <person name="Calvo E."/>
            <person name="Arca B."/>
            <person name="Ribeiro J.M."/>
        </authorList>
    </citation>
    <scope>NUCLEOTIDE SEQUENCE</scope>
    <source>
        <strain evidence="27">MAC</strain>
    </source>
</reference>
<evidence type="ECO:0000313" key="27">
    <source>
        <dbReference type="EMBL" id="QBK47204.1"/>
    </source>
</evidence>
<evidence type="ECO:0000256" key="11">
    <source>
        <dbReference type="ARBA" id="ARBA00022801"/>
    </source>
</evidence>
<dbReference type="PROSITE" id="PS51590">
    <property type="entry name" value="SAM_MT_MNV_L"/>
    <property type="match status" value="1"/>
</dbReference>
<keyword evidence="8" id="KW-0949">S-adenosyl-L-methionine</keyword>
<evidence type="ECO:0000256" key="23">
    <source>
        <dbReference type="ARBA" id="ARBA00047370"/>
    </source>
</evidence>
<dbReference type="EC" id="2.7.7.48" evidence="2"/>
<evidence type="ECO:0000256" key="14">
    <source>
        <dbReference type="ARBA" id="ARBA00022953"/>
    </source>
</evidence>
<organism evidence="27">
    <name type="scientific">Anopheles darlingi virus</name>
    <dbReference type="NCBI Taxonomy" id="2546224"/>
    <lineage>
        <taxon>Viruses</taxon>
        <taxon>Riboviria</taxon>
        <taxon>Orthornavirae</taxon>
        <taxon>Negarnaviricota</taxon>
        <taxon>Haploviricotina</taxon>
        <taxon>Monjiviricetes</taxon>
        <taxon>Mononegavirales</taxon>
        <taxon>Xinmoviridae</taxon>
        <taxon>Madalivirus</taxon>
        <taxon>Madalivirus amazonaense</taxon>
    </lineage>
</organism>
<keyword evidence="16" id="KW-0511">Multifunctional enzyme</keyword>
<dbReference type="EC" id="2.1.1.375" evidence="19"/>
<keyword evidence="11" id="KW-0378">Hydrolase</keyword>
<dbReference type="EC" id="2.7.7.88" evidence="3"/>
<evidence type="ECO:0000256" key="13">
    <source>
        <dbReference type="ARBA" id="ARBA00022844"/>
    </source>
</evidence>
<keyword evidence="6" id="KW-0507">mRNA processing</keyword>
<dbReference type="Pfam" id="PF14318">
    <property type="entry name" value="Mononeg_mRNAcap"/>
    <property type="match status" value="1"/>
</dbReference>
<evidence type="ECO:0000256" key="1">
    <source>
        <dbReference type="ARBA" id="ARBA00004328"/>
    </source>
</evidence>